<sequence>MIFERQNHNKTKYEKKLLEGRHELSERYQRDLVRILYSFRPIHCRIFASTRVVQDPIYIEPDIITATRGRRKTVGALEPMDINGKPLISDAKKEDLGRAYFKQLAMSWE</sequence>
<keyword evidence="1" id="KW-1185">Reference proteome</keyword>
<name>A0A1I8BSG0_MELHA</name>
<reference evidence="2" key="1">
    <citation type="submission" date="2016-11" db="UniProtKB">
        <authorList>
            <consortium name="WormBaseParasite"/>
        </authorList>
    </citation>
    <scope>IDENTIFICATION</scope>
</reference>
<dbReference type="WBParaSite" id="MhA1_Contig558.frz3.gene18">
    <property type="protein sequence ID" value="MhA1_Contig558.frz3.gene18"/>
    <property type="gene ID" value="MhA1_Contig558.frz3.gene18"/>
</dbReference>
<evidence type="ECO:0000313" key="1">
    <source>
        <dbReference type="Proteomes" id="UP000095281"/>
    </source>
</evidence>
<proteinExistence type="predicted"/>
<accession>A0A1I8BSG0</accession>
<dbReference type="Proteomes" id="UP000095281">
    <property type="component" value="Unplaced"/>
</dbReference>
<dbReference type="AlphaFoldDB" id="A0A1I8BSG0"/>
<evidence type="ECO:0000313" key="2">
    <source>
        <dbReference type="WBParaSite" id="MhA1_Contig558.frz3.gene18"/>
    </source>
</evidence>
<organism evidence="1 2">
    <name type="scientific">Meloidogyne hapla</name>
    <name type="common">Root-knot nematode worm</name>
    <dbReference type="NCBI Taxonomy" id="6305"/>
    <lineage>
        <taxon>Eukaryota</taxon>
        <taxon>Metazoa</taxon>
        <taxon>Ecdysozoa</taxon>
        <taxon>Nematoda</taxon>
        <taxon>Chromadorea</taxon>
        <taxon>Rhabditida</taxon>
        <taxon>Tylenchina</taxon>
        <taxon>Tylenchomorpha</taxon>
        <taxon>Tylenchoidea</taxon>
        <taxon>Meloidogynidae</taxon>
        <taxon>Meloidogyninae</taxon>
        <taxon>Meloidogyne</taxon>
    </lineage>
</organism>
<protein>
    <submittedName>
        <fullName evidence="2">DNA-directed RNA polymerase</fullName>
    </submittedName>
</protein>